<evidence type="ECO:0000313" key="4">
    <source>
        <dbReference type="EMBL" id="RIH82064.1"/>
    </source>
</evidence>
<evidence type="ECO:0000256" key="2">
    <source>
        <dbReference type="ARBA" id="ARBA00023315"/>
    </source>
</evidence>
<proteinExistence type="predicted"/>
<sequence>MYAFRRATPADAERVAHQRRRMFVDMGHPDDAGMEEAIRAFVPWVRRSLESGYYAGFLACEGDEVVAGAGLMLLEWPPRADSLQTLRGYVLNVYTEPGHRGRGLARALVGQALEHCRGRGARTVALHASEAGRRIYEGLGFRPSNEMLWRAP</sequence>
<evidence type="ECO:0000256" key="1">
    <source>
        <dbReference type="ARBA" id="ARBA00022679"/>
    </source>
</evidence>
<dbReference type="InterPro" id="IPR016181">
    <property type="entry name" value="Acyl_CoA_acyltransferase"/>
</dbReference>
<dbReference type="AlphaFoldDB" id="A0A399EBN5"/>
<evidence type="ECO:0000313" key="5">
    <source>
        <dbReference type="Proteomes" id="UP000265715"/>
    </source>
</evidence>
<dbReference type="InterPro" id="IPR000182">
    <property type="entry name" value="GNAT_dom"/>
</dbReference>
<organism evidence="4 5">
    <name type="scientific">Calidithermus terrae</name>
    <dbReference type="NCBI Taxonomy" id="1408545"/>
    <lineage>
        <taxon>Bacteria</taxon>
        <taxon>Thermotogati</taxon>
        <taxon>Deinococcota</taxon>
        <taxon>Deinococci</taxon>
        <taxon>Thermales</taxon>
        <taxon>Thermaceae</taxon>
        <taxon>Calidithermus</taxon>
    </lineage>
</organism>
<keyword evidence="1 4" id="KW-0808">Transferase</keyword>
<dbReference type="RefSeq" id="WP_119315817.1">
    <property type="nucleotide sequence ID" value="NZ_QXDL01000136.1"/>
</dbReference>
<evidence type="ECO:0000259" key="3">
    <source>
        <dbReference type="PROSITE" id="PS51186"/>
    </source>
</evidence>
<keyword evidence="2" id="KW-0012">Acyltransferase</keyword>
<protein>
    <submittedName>
        <fullName evidence="4">Acetyltransferase (GNAT) domain protein</fullName>
    </submittedName>
</protein>
<accession>A0A399EBN5</accession>
<dbReference type="EMBL" id="QXDL01000136">
    <property type="protein sequence ID" value="RIH82064.1"/>
    <property type="molecule type" value="Genomic_DNA"/>
</dbReference>
<dbReference type="PANTHER" id="PTHR43877">
    <property type="entry name" value="AMINOALKYLPHOSPHONATE N-ACETYLTRANSFERASE-RELATED-RELATED"/>
    <property type="match status" value="1"/>
</dbReference>
<comment type="caution">
    <text evidence="4">The sequence shown here is derived from an EMBL/GenBank/DDBJ whole genome shotgun (WGS) entry which is preliminary data.</text>
</comment>
<gene>
    <name evidence="4" type="ORF">Mterra_02832</name>
</gene>
<dbReference type="PROSITE" id="PS51186">
    <property type="entry name" value="GNAT"/>
    <property type="match status" value="1"/>
</dbReference>
<keyword evidence="5" id="KW-1185">Reference proteome</keyword>
<dbReference type="CDD" id="cd04301">
    <property type="entry name" value="NAT_SF"/>
    <property type="match status" value="1"/>
</dbReference>
<feature type="domain" description="N-acetyltransferase" evidence="3">
    <location>
        <begin position="2"/>
        <end position="152"/>
    </location>
</feature>
<dbReference type="InterPro" id="IPR050832">
    <property type="entry name" value="Bact_Acetyltransf"/>
</dbReference>
<name>A0A399EBN5_9DEIN</name>
<dbReference type="Pfam" id="PF00583">
    <property type="entry name" value="Acetyltransf_1"/>
    <property type="match status" value="1"/>
</dbReference>
<dbReference type="GO" id="GO:0016747">
    <property type="term" value="F:acyltransferase activity, transferring groups other than amino-acyl groups"/>
    <property type="evidence" value="ECO:0007669"/>
    <property type="project" value="InterPro"/>
</dbReference>
<dbReference type="SUPFAM" id="SSF55729">
    <property type="entry name" value="Acyl-CoA N-acyltransferases (Nat)"/>
    <property type="match status" value="1"/>
</dbReference>
<reference evidence="4 5" key="1">
    <citation type="submission" date="2018-08" db="EMBL/GenBank/DDBJ databases">
        <title>Meiothermus terrae DSM 26712 genome sequencing project.</title>
        <authorList>
            <person name="Da Costa M.S."/>
            <person name="Albuquerque L."/>
            <person name="Raposo P."/>
            <person name="Froufe H.J.C."/>
            <person name="Barroso C.S."/>
            <person name="Egas C."/>
        </authorList>
    </citation>
    <scope>NUCLEOTIDE SEQUENCE [LARGE SCALE GENOMIC DNA]</scope>
    <source>
        <strain evidence="4 5">DSM 26712</strain>
    </source>
</reference>
<dbReference type="OrthoDB" id="118633at2"/>
<dbReference type="Proteomes" id="UP000265715">
    <property type="component" value="Unassembled WGS sequence"/>
</dbReference>
<dbReference type="Gene3D" id="3.40.630.30">
    <property type="match status" value="1"/>
</dbReference>